<dbReference type="InterPro" id="IPR029768">
    <property type="entry name" value="Aldolase_I_AS"/>
</dbReference>
<gene>
    <name evidence="17" type="ORF">Q8A67_018503</name>
</gene>
<dbReference type="CDD" id="cd00948">
    <property type="entry name" value="FBP_aldolase_I_a"/>
    <property type="match status" value="1"/>
</dbReference>
<dbReference type="PANTHER" id="PTHR11627">
    <property type="entry name" value="FRUCTOSE-BISPHOSPHATE ALDOLASE"/>
    <property type="match status" value="1"/>
</dbReference>
<evidence type="ECO:0000256" key="4">
    <source>
        <dbReference type="ARBA" id="ARBA00011881"/>
    </source>
</evidence>
<evidence type="ECO:0000313" key="17">
    <source>
        <dbReference type="EMBL" id="KAK2881235.1"/>
    </source>
</evidence>
<keyword evidence="13" id="KW-0704">Schiff base</keyword>
<feature type="domain" description="Protein kinase" evidence="16">
    <location>
        <begin position="91"/>
        <end position="344"/>
    </location>
</feature>
<keyword evidence="8" id="KW-0547">Nucleotide-binding</keyword>
<dbReference type="InterPro" id="IPR011009">
    <property type="entry name" value="Kinase-like_dom_sf"/>
</dbReference>
<evidence type="ECO:0000256" key="12">
    <source>
        <dbReference type="ARBA" id="ARBA00023239"/>
    </source>
</evidence>
<dbReference type="NCBIfam" id="NF033379">
    <property type="entry name" value="FrucBisAld_I"/>
    <property type="match status" value="1"/>
</dbReference>
<evidence type="ECO:0000256" key="7">
    <source>
        <dbReference type="ARBA" id="ARBA00022679"/>
    </source>
</evidence>
<comment type="subunit">
    <text evidence="4">Homotetramer.</text>
</comment>
<dbReference type="PROSITE" id="PS50011">
    <property type="entry name" value="PROTEIN_KINASE_DOM"/>
    <property type="match status" value="1"/>
</dbReference>
<keyword evidence="11 14" id="KW-0324">Glycolysis</keyword>
<comment type="catalytic activity">
    <reaction evidence="1 14">
        <text>beta-D-fructose 1,6-bisphosphate = D-glyceraldehyde 3-phosphate + dihydroxyacetone phosphate</text>
        <dbReference type="Rhea" id="RHEA:14729"/>
        <dbReference type="ChEBI" id="CHEBI:32966"/>
        <dbReference type="ChEBI" id="CHEBI:57642"/>
        <dbReference type="ChEBI" id="CHEBI:59776"/>
        <dbReference type="EC" id="4.1.2.13"/>
    </reaction>
</comment>
<dbReference type="GO" id="GO:0005524">
    <property type="term" value="F:ATP binding"/>
    <property type="evidence" value="ECO:0007669"/>
    <property type="project" value="UniProtKB-KW"/>
</dbReference>
<comment type="caution">
    <text evidence="17">The sequence shown here is derived from an EMBL/GenBank/DDBJ whole genome shotgun (WGS) entry which is preliminary data.</text>
</comment>
<dbReference type="PROSITE" id="PS00158">
    <property type="entry name" value="ALDOLASE_CLASS_I"/>
    <property type="match status" value="1"/>
</dbReference>
<dbReference type="GO" id="GO:0004674">
    <property type="term" value="F:protein serine/threonine kinase activity"/>
    <property type="evidence" value="ECO:0007669"/>
    <property type="project" value="UniProtKB-KW"/>
</dbReference>
<dbReference type="Pfam" id="PF00274">
    <property type="entry name" value="Glycolytic"/>
    <property type="match status" value="1"/>
</dbReference>
<evidence type="ECO:0000256" key="6">
    <source>
        <dbReference type="ARBA" id="ARBA00022527"/>
    </source>
</evidence>
<dbReference type="EMBL" id="JAUYZG010000018">
    <property type="protein sequence ID" value="KAK2881235.1"/>
    <property type="molecule type" value="Genomic_DNA"/>
</dbReference>
<dbReference type="GO" id="GO:0004332">
    <property type="term" value="F:fructose-bisphosphate aldolase activity"/>
    <property type="evidence" value="ECO:0007669"/>
    <property type="project" value="UniProtKB-EC"/>
</dbReference>
<reference evidence="17" key="1">
    <citation type="submission" date="2023-08" db="EMBL/GenBank/DDBJ databases">
        <title>Chromosome-level Genome Assembly of mud carp (Cirrhinus molitorella).</title>
        <authorList>
            <person name="Liu H."/>
        </authorList>
    </citation>
    <scope>NUCLEOTIDE SEQUENCE</scope>
    <source>
        <strain evidence="17">Prfri</strain>
        <tissue evidence="17">Muscle</tissue>
    </source>
</reference>
<dbReference type="SMART" id="SM00220">
    <property type="entry name" value="S_TKc"/>
    <property type="match status" value="1"/>
</dbReference>
<evidence type="ECO:0000256" key="11">
    <source>
        <dbReference type="ARBA" id="ARBA00023152"/>
    </source>
</evidence>
<accession>A0AA88TQT4</accession>
<dbReference type="Proteomes" id="UP001187343">
    <property type="component" value="Unassembled WGS sequence"/>
</dbReference>
<dbReference type="InterPro" id="IPR013785">
    <property type="entry name" value="Aldolase_TIM"/>
</dbReference>
<evidence type="ECO:0000256" key="8">
    <source>
        <dbReference type="ARBA" id="ARBA00022741"/>
    </source>
</evidence>
<keyword evidence="10" id="KW-0067">ATP-binding</keyword>
<sequence>MGGDGSKNKESASLVKRRSLSCHQGFLSLPAQLVHHSLFRRSAQHREYPVSEQSRPSDTNPEGPRLEWTLPGFISVFLPEFPHRFTGHKHLQILGFVAKGSFGPILKVKDVPKNETYAIKVLPKAEVLRHGVLQQSKEEVIIQRQVRHPFLLSLLDCWQSQSNLFIMCDYCSTGDLYTYWTLKGHFDERDVRVFAAELGSALGFLHDFGIIHRDVKMENILLTDKGHLRLTDFGLSRRLKRGDRAFTICGTIQYMAPEVLSGGPYSHAADWWSLGVLLYALATGGFPLPAEADHCDMLSRVSECPYDMPANLSPTLAFLLIELLCKIPTRRLRCLELFQSQKFFHGMSFDSQLLQKSPIEPILELKNHPDRTERSMRGLSLDLLQNFECDLLNSPSTPADLSPTLMNNEVCHSALTWLCWTFRMTHQFPPLTTEQKKELHEIALRIVSPGKGILAADESIGSMGKRLNQIGVENNEENRRLYRQVLFTADDRIDNCIGGVIFFHETLYQNSDDGVPFVKMIKDKGITIGIKVDKGVVPLPGTNGETTTQGLDGLSERCAQYKKDGADFAKWRCVMKISDTTPSNLCIKENAKVLARYASICQQHGIVPIVEPEILPDGDHDLKRCQFVTERVLAEVYKAMFDHHVYLEGTLLKPNMVTPGHSCPTKYSAEEVAMATVTALRRTVPPAVTGVTFLSGGQSEEEASINLNAINNCPLAKPWSLTFSFGRALQASALKTWRGQRENEAAATEEFIKRAEINSLASQGKGSGPRDSKGNTLSWCACIASGVSNNTGR</sequence>
<dbReference type="Gene3D" id="3.30.200.20">
    <property type="entry name" value="Phosphorylase Kinase, domain 1"/>
    <property type="match status" value="1"/>
</dbReference>
<dbReference type="InterPro" id="IPR000719">
    <property type="entry name" value="Prot_kinase_dom"/>
</dbReference>
<evidence type="ECO:0000256" key="5">
    <source>
        <dbReference type="ARBA" id="ARBA00013068"/>
    </source>
</evidence>
<evidence type="ECO:0000256" key="14">
    <source>
        <dbReference type="RuleBase" id="RU003994"/>
    </source>
</evidence>
<evidence type="ECO:0000256" key="2">
    <source>
        <dbReference type="ARBA" id="ARBA00004714"/>
    </source>
</evidence>
<dbReference type="FunFam" id="1.10.510.10:FF:000571">
    <property type="entry name" value="Maternal embryonic leucine zipper kinase"/>
    <property type="match status" value="1"/>
</dbReference>
<dbReference type="InterPro" id="IPR045270">
    <property type="entry name" value="STKc_AGC"/>
</dbReference>
<dbReference type="Gene3D" id="1.10.510.10">
    <property type="entry name" value="Transferase(Phosphotransferase) domain 1"/>
    <property type="match status" value="1"/>
</dbReference>
<dbReference type="PROSITE" id="PS00108">
    <property type="entry name" value="PROTEIN_KINASE_ST"/>
    <property type="match status" value="1"/>
</dbReference>
<dbReference type="Gene3D" id="3.20.20.70">
    <property type="entry name" value="Aldolase class I"/>
    <property type="match status" value="1"/>
</dbReference>
<dbReference type="SUPFAM" id="SSF56112">
    <property type="entry name" value="Protein kinase-like (PK-like)"/>
    <property type="match status" value="1"/>
</dbReference>
<dbReference type="CDD" id="cd05123">
    <property type="entry name" value="STKc_AGC"/>
    <property type="match status" value="1"/>
</dbReference>
<dbReference type="AlphaFoldDB" id="A0AA88TQT4"/>
<evidence type="ECO:0000256" key="1">
    <source>
        <dbReference type="ARBA" id="ARBA00000441"/>
    </source>
</evidence>
<evidence type="ECO:0000313" key="18">
    <source>
        <dbReference type="Proteomes" id="UP001187343"/>
    </source>
</evidence>
<keyword evidence="18" id="KW-1185">Reference proteome</keyword>
<keyword evidence="9" id="KW-0418">Kinase</keyword>
<evidence type="ECO:0000259" key="16">
    <source>
        <dbReference type="PROSITE" id="PS50011"/>
    </source>
</evidence>
<keyword evidence="7" id="KW-0808">Transferase</keyword>
<evidence type="ECO:0000256" key="13">
    <source>
        <dbReference type="ARBA" id="ARBA00023270"/>
    </source>
</evidence>
<dbReference type="GO" id="GO:0006096">
    <property type="term" value="P:glycolytic process"/>
    <property type="evidence" value="ECO:0007669"/>
    <property type="project" value="UniProtKB-KW"/>
</dbReference>
<comment type="pathway">
    <text evidence="2 15">Carbohydrate degradation; glycolysis; D-glyceraldehyde 3-phosphate and glycerone phosphate from D-glucose: step 4/4.</text>
</comment>
<dbReference type="FunFam" id="3.20.20.70:FF:000021">
    <property type="entry name" value="Fructose-bisphosphate aldolase"/>
    <property type="match status" value="1"/>
</dbReference>
<dbReference type="Pfam" id="PF00069">
    <property type="entry name" value="Pkinase"/>
    <property type="match status" value="1"/>
</dbReference>
<evidence type="ECO:0000256" key="9">
    <source>
        <dbReference type="ARBA" id="ARBA00022777"/>
    </source>
</evidence>
<protein>
    <recommendedName>
        <fullName evidence="5 14">Fructose-bisphosphate aldolase</fullName>
        <ecNumber evidence="5 14">4.1.2.13</ecNumber>
    </recommendedName>
</protein>
<dbReference type="InterPro" id="IPR008271">
    <property type="entry name" value="Ser/Thr_kinase_AS"/>
</dbReference>
<dbReference type="SUPFAM" id="SSF51569">
    <property type="entry name" value="Aldolase"/>
    <property type="match status" value="1"/>
</dbReference>
<evidence type="ECO:0000256" key="15">
    <source>
        <dbReference type="RuleBase" id="RU004257"/>
    </source>
</evidence>
<dbReference type="InterPro" id="IPR000741">
    <property type="entry name" value="FBA_I"/>
</dbReference>
<organism evidence="17 18">
    <name type="scientific">Cirrhinus molitorella</name>
    <name type="common">mud carp</name>
    <dbReference type="NCBI Taxonomy" id="172907"/>
    <lineage>
        <taxon>Eukaryota</taxon>
        <taxon>Metazoa</taxon>
        <taxon>Chordata</taxon>
        <taxon>Craniata</taxon>
        <taxon>Vertebrata</taxon>
        <taxon>Euteleostomi</taxon>
        <taxon>Actinopterygii</taxon>
        <taxon>Neopterygii</taxon>
        <taxon>Teleostei</taxon>
        <taxon>Ostariophysi</taxon>
        <taxon>Cypriniformes</taxon>
        <taxon>Cyprinidae</taxon>
        <taxon>Labeoninae</taxon>
        <taxon>Labeonini</taxon>
        <taxon>Cirrhinus</taxon>
    </lineage>
</organism>
<keyword evidence="12 14" id="KW-0456">Lyase</keyword>
<keyword evidence="6" id="KW-0723">Serine/threonine-protein kinase</keyword>
<comment type="similarity">
    <text evidence="3 14">Belongs to the class I fructose-bisphosphate aldolase family.</text>
</comment>
<proteinExistence type="inferred from homology"/>
<evidence type="ECO:0000256" key="10">
    <source>
        <dbReference type="ARBA" id="ARBA00022840"/>
    </source>
</evidence>
<dbReference type="EC" id="4.1.2.13" evidence="5 14"/>
<evidence type="ECO:0000256" key="3">
    <source>
        <dbReference type="ARBA" id="ARBA00010387"/>
    </source>
</evidence>
<name>A0AA88TQT4_9TELE</name>